<evidence type="ECO:0000313" key="2">
    <source>
        <dbReference type="Proteomes" id="UP001565200"/>
    </source>
</evidence>
<name>A0ABV4CY93_9BACT</name>
<keyword evidence="2" id="KW-1185">Reference proteome</keyword>
<organism evidence="1 2">
    <name type="scientific">Heminiphilus faecis</name>
    <dbReference type="NCBI Taxonomy" id="2601703"/>
    <lineage>
        <taxon>Bacteria</taxon>
        <taxon>Pseudomonadati</taxon>
        <taxon>Bacteroidota</taxon>
        <taxon>Bacteroidia</taxon>
        <taxon>Bacteroidales</taxon>
        <taxon>Muribaculaceae</taxon>
        <taxon>Heminiphilus</taxon>
    </lineage>
</organism>
<dbReference type="Proteomes" id="UP001565200">
    <property type="component" value="Unassembled WGS sequence"/>
</dbReference>
<evidence type="ECO:0000313" key="1">
    <source>
        <dbReference type="EMBL" id="MEY8246378.1"/>
    </source>
</evidence>
<sequence>MKSTPFIKLICIIILSASLASCDKEEDDFIKEPTATSTIITGRICTPEGTPFADIPVSVDYEWRDITGSLLKHKAKGTTDKDGKYRIFFEIGEDIGDARGLHYLRVDLSSISPDKHIMPFPDRKLEFFISDWNKEGKTLKLNITIPRKKLTEITIVNDGFNITEGEYAVANTFSYGDNWQSISYEGAKDNSSVTTYEPITIDKTGNHCITVPLAVGVKNSLRIVYRNNEPLMGYTPVSDIKEINVTDTYSDEVTIDINNLSQSYRFKIKPTSRPTTLMGEDYTLAAPLDLVSFRITDGYANDKVGLDMPSFIEPYDSIVWSAKELPDTYKVYSKYTDSDGEGKKLTRKFSTYFYHEGQITNYLKGYKNDKVIHVDSTKIMVYNRDFLCFDWTKGNVSLTGGSSCVYNRLDRMYEYAVTHTLQKDNTRWLSISVIPADNSHPVSAEKAKAGLQHLLPQNGIEKGHLNLSTADEIFTCLPSGAKPVEFYENASTRILLVHMPATEYTDDTYSLHVESK</sequence>
<reference evidence="1 2" key="1">
    <citation type="submission" date="2024-03" db="EMBL/GenBank/DDBJ databases">
        <title>Mouse gut bacterial collection (mGBC) of GemPharmatech.</title>
        <authorList>
            <person name="He Y."/>
            <person name="Dong L."/>
            <person name="Wu D."/>
            <person name="Gao X."/>
            <person name="Lin Z."/>
        </authorList>
    </citation>
    <scope>NUCLEOTIDE SEQUENCE [LARGE SCALE GENOMIC DNA]</scope>
    <source>
        <strain evidence="1 2">54-13</strain>
    </source>
</reference>
<dbReference type="PROSITE" id="PS51257">
    <property type="entry name" value="PROKAR_LIPOPROTEIN"/>
    <property type="match status" value="1"/>
</dbReference>
<protein>
    <submittedName>
        <fullName evidence="1">Uncharacterized protein</fullName>
    </submittedName>
</protein>
<dbReference type="RefSeq" id="WP_121699778.1">
    <property type="nucleotide sequence ID" value="NZ_JBCLPP010000044.1"/>
</dbReference>
<dbReference type="EMBL" id="JBCLPP010000044">
    <property type="protein sequence ID" value="MEY8246378.1"/>
    <property type="molecule type" value="Genomic_DNA"/>
</dbReference>
<accession>A0ABV4CY93</accession>
<comment type="caution">
    <text evidence="1">The sequence shown here is derived from an EMBL/GenBank/DDBJ whole genome shotgun (WGS) entry which is preliminary data.</text>
</comment>
<proteinExistence type="predicted"/>
<gene>
    <name evidence="1" type="ORF">AAK873_12240</name>
</gene>